<proteinExistence type="predicted"/>
<dbReference type="Gene3D" id="3.20.20.80">
    <property type="entry name" value="Glycosidases"/>
    <property type="match status" value="1"/>
</dbReference>
<dbReference type="SUPFAM" id="SSF51445">
    <property type="entry name" value="(Trans)glycosidases"/>
    <property type="match status" value="1"/>
</dbReference>
<dbReference type="EMBL" id="LBXN01000048">
    <property type="protein sequence ID" value="KKR32261.1"/>
    <property type="molecule type" value="Genomic_DNA"/>
</dbReference>
<dbReference type="Proteomes" id="UP000034539">
    <property type="component" value="Unassembled WGS sequence"/>
</dbReference>
<evidence type="ECO:0000313" key="1">
    <source>
        <dbReference type="EMBL" id="KKR32261.1"/>
    </source>
</evidence>
<comment type="caution">
    <text evidence="1">The sequence shown here is derived from an EMBL/GenBank/DDBJ whole genome shotgun (WGS) entry which is preliminary data.</text>
</comment>
<reference evidence="1 2" key="1">
    <citation type="journal article" date="2015" name="Nature">
        <title>rRNA introns, odd ribosomes, and small enigmatic genomes across a large radiation of phyla.</title>
        <authorList>
            <person name="Brown C.T."/>
            <person name="Hug L.A."/>
            <person name="Thomas B.C."/>
            <person name="Sharon I."/>
            <person name="Castelle C.J."/>
            <person name="Singh A."/>
            <person name="Wilkins M.J."/>
            <person name="Williams K.H."/>
            <person name="Banfield J.F."/>
        </authorList>
    </citation>
    <scope>NUCLEOTIDE SEQUENCE [LARGE SCALE GENOMIC DNA]</scope>
</reference>
<name>A0A0G0Q4H2_9BACT</name>
<sequence>MLAKQFIQMKKTKLLWIIAIILYSFCTSPLLQAMEDAPMLQPEEFAILPWGFTPANPDVLREIRECGFNLAGFVAPEHLDLVSEAGLKCIVSDGSTHVGDAEAQLDEKEIAQRVEALVKRVGEHKAVFGYFLNDEPGAKLYPGLKKWVEAYRKANPNVLAYINLFANYASPEQMNVPTYAEYLESYVKTVQPRFISYDHYALMDNGSLRDGYFQNLESVRAVSLRHNLPFWNTVLANAHNHYAEPTDAGLRFQLYTSLAYGTRGISYFTYFAPSAGNFRMAPIDQFGHKTPIWDMLRNVNLQAHCLGTVYVKLRSVNVFHHPDVPQGCSGLKTSRFISEINGGNLLVGEFEGPDGQPFVMVVNKSLHDSITFHVKFKESGQVQQVNAYTGLIEPRKTKNVWLAPGQGILLCLKK</sequence>
<gene>
    <name evidence="1" type="ORF">UT63_C0048G0010</name>
</gene>
<organism evidence="1 2">
    <name type="scientific">Candidatus Gottesmanbacteria bacterium GW2011_GWC2_39_8</name>
    <dbReference type="NCBI Taxonomy" id="1618450"/>
    <lineage>
        <taxon>Bacteria</taxon>
        <taxon>Candidatus Gottesmaniibacteriota</taxon>
    </lineage>
</organism>
<evidence type="ECO:0008006" key="3">
    <source>
        <dbReference type="Google" id="ProtNLM"/>
    </source>
</evidence>
<accession>A0A0G0Q4H2</accession>
<dbReference type="InterPro" id="IPR017853">
    <property type="entry name" value="GH"/>
</dbReference>
<evidence type="ECO:0000313" key="2">
    <source>
        <dbReference type="Proteomes" id="UP000034539"/>
    </source>
</evidence>
<protein>
    <recommendedName>
        <fullName evidence="3">Glycoside hydrolase family 42 N-terminal domain-containing protein</fullName>
    </recommendedName>
</protein>
<dbReference type="AlphaFoldDB" id="A0A0G0Q4H2"/>